<keyword evidence="6" id="KW-0820">tRNA-binding</keyword>
<comment type="caution">
    <text evidence="8">The sequence shown here is derived from an EMBL/GenBank/DDBJ whole genome shotgun (WGS) entry which is preliminary data.</text>
</comment>
<comment type="catalytic activity">
    <reaction evidence="5">
        <text>a D-aminoacyl-tRNA + H2O = a tRNA + a D-alpha-amino acid + H(+)</text>
        <dbReference type="Rhea" id="RHEA:13953"/>
        <dbReference type="Rhea" id="RHEA-COMP:10123"/>
        <dbReference type="Rhea" id="RHEA-COMP:10124"/>
        <dbReference type="ChEBI" id="CHEBI:15377"/>
        <dbReference type="ChEBI" id="CHEBI:15378"/>
        <dbReference type="ChEBI" id="CHEBI:59871"/>
        <dbReference type="ChEBI" id="CHEBI:78442"/>
        <dbReference type="ChEBI" id="CHEBI:79333"/>
        <dbReference type="EC" id="3.1.1.96"/>
    </reaction>
</comment>
<dbReference type="EMBL" id="JAULSV010000005">
    <property type="protein sequence ID" value="KAK0644541.1"/>
    <property type="molecule type" value="Genomic_DNA"/>
</dbReference>
<dbReference type="PANTHER" id="PTHR10472">
    <property type="entry name" value="D-TYROSYL-TRNA TYR DEACYLASE"/>
    <property type="match status" value="1"/>
</dbReference>
<evidence type="ECO:0000256" key="2">
    <source>
        <dbReference type="ARBA" id="ARBA00013056"/>
    </source>
</evidence>
<dbReference type="InterPro" id="IPR023509">
    <property type="entry name" value="DTD-like_sf"/>
</dbReference>
<keyword evidence="6" id="KW-0963">Cytoplasm</keyword>
<dbReference type="Proteomes" id="UP001174936">
    <property type="component" value="Unassembled WGS sequence"/>
</dbReference>
<evidence type="ECO:0000313" key="9">
    <source>
        <dbReference type="Proteomes" id="UP001174936"/>
    </source>
</evidence>
<feature type="compositionally biased region" description="Basic and acidic residues" evidence="7">
    <location>
        <begin position="151"/>
        <end position="160"/>
    </location>
</feature>
<keyword evidence="6" id="KW-0378">Hydrolase</keyword>
<gene>
    <name evidence="8" type="ORF">B0T16DRAFT_198317</name>
</gene>
<dbReference type="GO" id="GO:0000049">
    <property type="term" value="F:tRNA binding"/>
    <property type="evidence" value="ECO:0007669"/>
    <property type="project" value="UniProtKB-KW"/>
</dbReference>
<keyword evidence="9" id="KW-1185">Reference proteome</keyword>
<keyword evidence="6" id="KW-0694">RNA-binding</keyword>
<accession>A0AA40CML4</accession>
<dbReference type="Pfam" id="PF02580">
    <property type="entry name" value="Tyr_Deacylase"/>
    <property type="match status" value="1"/>
</dbReference>
<name>A0AA40CML4_9PEZI</name>
<evidence type="ECO:0000313" key="8">
    <source>
        <dbReference type="EMBL" id="KAK0644541.1"/>
    </source>
</evidence>
<feature type="region of interest" description="Disordered" evidence="7">
    <location>
        <begin position="147"/>
        <end position="166"/>
    </location>
</feature>
<dbReference type="AlphaFoldDB" id="A0AA40CML4"/>
<evidence type="ECO:0000256" key="7">
    <source>
        <dbReference type="SAM" id="MobiDB-lite"/>
    </source>
</evidence>
<evidence type="ECO:0000256" key="5">
    <source>
        <dbReference type="ARBA" id="ARBA00048018"/>
    </source>
</evidence>
<evidence type="ECO:0000256" key="1">
    <source>
        <dbReference type="ARBA" id="ARBA00009673"/>
    </source>
</evidence>
<proteinExistence type="inferred from homology"/>
<comment type="similarity">
    <text evidence="1 6">Belongs to the DTD family.</text>
</comment>
<evidence type="ECO:0000256" key="6">
    <source>
        <dbReference type="RuleBase" id="RU003470"/>
    </source>
</evidence>
<dbReference type="Gene3D" id="3.50.80.10">
    <property type="entry name" value="D-tyrosyl-tRNA(Tyr) deacylase"/>
    <property type="match status" value="1"/>
</dbReference>
<comment type="subcellular location">
    <subcellularLocation>
        <location evidence="6">Cytoplasm</location>
    </subcellularLocation>
</comment>
<sequence>MKAILQRVLSASVTVDQKVVSSIGNGILVLAAMAPGDTEKDAERLASKILKLKLWDDDSGGRWKRSVQDINGEVLCVSQFTLLANTKKGNKPDFHGALGGDEARRLYECFYRKVQEGYTPEKVQDGVFQAMMQVALVNDGPVTIEVSASQGERKPEKSAEVDESAP</sequence>
<evidence type="ECO:0000256" key="3">
    <source>
        <dbReference type="ARBA" id="ARBA00020007"/>
    </source>
</evidence>
<dbReference type="HAMAP" id="MF_00518">
    <property type="entry name" value="Deacylase_Dtd"/>
    <property type="match status" value="1"/>
</dbReference>
<dbReference type="PANTHER" id="PTHR10472:SF5">
    <property type="entry name" value="D-AMINOACYL-TRNA DEACYLASE 1"/>
    <property type="match status" value="1"/>
</dbReference>
<evidence type="ECO:0000256" key="4">
    <source>
        <dbReference type="ARBA" id="ARBA00047676"/>
    </source>
</evidence>
<dbReference type="GO" id="GO:0051500">
    <property type="term" value="F:D-tyrosyl-tRNA(Tyr) deacylase activity"/>
    <property type="evidence" value="ECO:0007669"/>
    <property type="project" value="TreeGrafter"/>
</dbReference>
<comment type="catalytic activity">
    <reaction evidence="4">
        <text>glycyl-tRNA(Ala) + H2O = tRNA(Ala) + glycine + H(+)</text>
        <dbReference type="Rhea" id="RHEA:53744"/>
        <dbReference type="Rhea" id="RHEA-COMP:9657"/>
        <dbReference type="Rhea" id="RHEA-COMP:13640"/>
        <dbReference type="ChEBI" id="CHEBI:15377"/>
        <dbReference type="ChEBI" id="CHEBI:15378"/>
        <dbReference type="ChEBI" id="CHEBI:57305"/>
        <dbReference type="ChEBI" id="CHEBI:78442"/>
        <dbReference type="ChEBI" id="CHEBI:78522"/>
        <dbReference type="EC" id="3.1.1.96"/>
    </reaction>
</comment>
<dbReference type="GO" id="GO:0005737">
    <property type="term" value="C:cytoplasm"/>
    <property type="evidence" value="ECO:0007669"/>
    <property type="project" value="UniProtKB-SubCell"/>
</dbReference>
<dbReference type="EC" id="3.1.1.96" evidence="2 6"/>
<dbReference type="FunFam" id="3.50.80.10:FF:000001">
    <property type="entry name" value="D-aminoacyl-tRNA deacylase"/>
    <property type="match status" value="1"/>
</dbReference>
<protein>
    <recommendedName>
        <fullName evidence="3 6">D-aminoacyl-tRNA deacylase</fullName>
        <ecNumber evidence="2 6">3.1.1.96</ecNumber>
    </recommendedName>
</protein>
<dbReference type="InterPro" id="IPR003732">
    <property type="entry name" value="Daa-tRNA_deacyls_DTD"/>
</dbReference>
<dbReference type="SUPFAM" id="SSF69500">
    <property type="entry name" value="DTD-like"/>
    <property type="match status" value="1"/>
</dbReference>
<dbReference type="NCBIfam" id="TIGR00256">
    <property type="entry name" value="D-aminoacyl-tRNA deacylase"/>
    <property type="match status" value="1"/>
</dbReference>
<organism evidence="8 9">
    <name type="scientific">Cercophora newfieldiana</name>
    <dbReference type="NCBI Taxonomy" id="92897"/>
    <lineage>
        <taxon>Eukaryota</taxon>
        <taxon>Fungi</taxon>
        <taxon>Dikarya</taxon>
        <taxon>Ascomycota</taxon>
        <taxon>Pezizomycotina</taxon>
        <taxon>Sordariomycetes</taxon>
        <taxon>Sordariomycetidae</taxon>
        <taxon>Sordariales</taxon>
        <taxon>Lasiosphaeriaceae</taxon>
        <taxon>Cercophora</taxon>
    </lineage>
</organism>
<reference evidence="8" key="1">
    <citation type="submission" date="2023-06" db="EMBL/GenBank/DDBJ databases">
        <title>Genome-scale phylogeny and comparative genomics of the fungal order Sordariales.</title>
        <authorList>
            <consortium name="Lawrence Berkeley National Laboratory"/>
            <person name="Hensen N."/>
            <person name="Bonometti L."/>
            <person name="Westerberg I."/>
            <person name="Brannstrom I.O."/>
            <person name="Guillou S."/>
            <person name="Cros-Aarteil S."/>
            <person name="Calhoun S."/>
            <person name="Haridas S."/>
            <person name="Kuo A."/>
            <person name="Mondo S."/>
            <person name="Pangilinan J."/>
            <person name="Riley R."/>
            <person name="Labutti K."/>
            <person name="Andreopoulos B."/>
            <person name="Lipzen A."/>
            <person name="Chen C."/>
            <person name="Yanf M."/>
            <person name="Daum C."/>
            <person name="Ng V."/>
            <person name="Clum A."/>
            <person name="Steindorff A."/>
            <person name="Ohm R."/>
            <person name="Martin F."/>
            <person name="Silar P."/>
            <person name="Natvig D."/>
            <person name="Lalanne C."/>
            <person name="Gautier V."/>
            <person name="Ament-Velasquez S.L."/>
            <person name="Kruys A."/>
            <person name="Hutchinson M.I."/>
            <person name="Powell A.J."/>
            <person name="Barry K."/>
            <person name="Miller A.N."/>
            <person name="Grigoriev I.V."/>
            <person name="Debuchy R."/>
            <person name="Gladieux P."/>
            <person name="Thoren M.H."/>
            <person name="Johannesson H."/>
        </authorList>
    </citation>
    <scope>NUCLEOTIDE SEQUENCE</scope>
    <source>
        <strain evidence="8">SMH2532-1</strain>
    </source>
</reference>